<feature type="compositionally biased region" description="Basic residues" evidence="1">
    <location>
        <begin position="29"/>
        <end position="63"/>
    </location>
</feature>
<feature type="region of interest" description="Disordered" evidence="1">
    <location>
        <begin position="98"/>
        <end position="136"/>
    </location>
</feature>
<dbReference type="AlphaFoldDB" id="A0A2I2KM46"/>
<name>A0A2I2KM46_9ACTN</name>
<evidence type="ECO:0000256" key="1">
    <source>
        <dbReference type="SAM" id="MobiDB-lite"/>
    </source>
</evidence>
<proteinExistence type="predicted"/>
<organism evidence="2 3">
    <name type="scientific">Frankia canadensis</name>
    <dbReference type="NCBI Taxonomy" id="1836972"/>
    <lineage>
        <taxon>Bacteria</taxon>
        <taxon>Bacillati</taxon>
        <taxon>Actinomycetota</taxon>
        <taxon>Actinomycetes</taxon>
        <taxon>Frankiales</taxon>
        <taxon>Frankiaceae</taxon>
        <taxon>Frankia</taxon>
    </lineage>
</organism>
<reference evidence="2 3" key="1">
    <citation type="submission" date="2017-06" db="EMBL/GenBank/DDBJ databases">
        <authorList>
            <person name="Kim H.J."/>
            <person name="Triplett B.A."/>
        </authorList>
    </citation>
    <scope>NUCLEOTIDE SEQUENCE [LARGE SCALE GENOMIC DNA]</scope>
    <source>
        <strain evidence="2">FRACA_ARgP5</strain>
    </source>
</reference>
<evidence type="ECO:0000313" key="2">
    <source>
        <dbReference type="EMBL" id="SNQ46738.1"/>
    </source>
</evidence>
<accession>A0A2I2KM46</accession>
<sequence>MSRIDNPLADVRRQIRARLHHRLGDRDRQRRPRQPRQRRRHIPAVRRQLRPHNRDQQHHHRNNRTQPRTERVDVVQPRLVIVHLRDFRPRIHQIADEIHSRSSELRDDNPPHTIDRGPDPSLRRITDPAGDQPPDREGYIVQYAHWGRKVRQVGTPSIRWPGTRPCCYPTGGDEFSRRL</sequence>
<protein>
    <submittedName>
        <fullName evidence="2">Uncharacterized protein</fullName>
    </submittedName>
</protein>
<evidence type="ECO:0000313" key="3">
    <source>
        <dbReference type="Proteomes" id="UP000234331"/>
    </source>
</evidence>
<feature type="region of interest" description="Disordered" evidence="1">
    <location>
        <begin position="17"/>
        <end position="72"/>
    </location>
</feature>
<gene>
    <name evidence="2" type="ORF">FRACA_1520018</name>
</gene>
<dbReference type="Proteomes" id="UP000234331">
    <property type="component" value="Unassembled WGS sequence"/>
</dbReference>
<keyword evidence="3" id="KW-1185">Reference proteome</keyword>
<feature type="compositionally biased region" description="Basic and acidic residues" evidence="1">
    <location>
        <begin position="98"/>
        <end position="126"/>
    </location>
</feature>
<dbReference type="EMBL" id="FZMO01000060">
    <property type="protein sequence ID" value="SNQ46738.1"/>
    <property type="molecule type" value="Genomic_DNA"/>
</dbReference>